<accession>A0A4U1B5U3</accession>
<feature type="transmembrane region" description="Helical" evidence="6">
    <location>
        <begin position="12"/>
        <end position="31"/>
    </location>
</feature>
<feature type="transmembrane region" description="Helical" evidence="6">
    <location>
        <begin position="228"/>
        <end position="255"/>
    </location>
</feature>
<dbReference type="NCBIfam" id="NF008930">
    <property type="entry name" value="PRK12287.1"/>
    <property type="match status" value="1"/>
</dbReference>
<evidence type="ECO:0000256" key="2">
    <source>
        <dbReference type="ARBA" id="ARBA00009773"/>
    </source>
</evidence>
<keyword evidence="8" id="KW-1185">Reference proteome</keyword>
<dbReference type="PANTHER" id="PTHR21716">
    <property type="entry name" value="TRANSMEMBRANE PROTEIN"/>
    <property type="match status" value="1"/>
</dbReference>
<comment type="caution">
    <text evidence="7">The sequence shown here is derived from an EMBL/GenBank/DDBJ whole genome shotgun (WGS) entry which is preliminary data.</text>
</comment>
<evidence type="ECO:0000313" key="7">
    <source>
        <dbReference type="EMBL" id="TKB45753.1"/>
    </source>
</evidence>
<dbReference type="EMBL" id="SWDB01000014">
    <property type="protein sequence ID" value="TKB45753.1"/>
    <property type="molecule type" value="Genomic_DNA"/>
</dbReference>
<dbReference type="InterPro" id="IPR002549">
    <property type="entry name" value="AI-2E-like"/>
</dbReference>
<feature type="transmembrane region" description="Helical" evidence="6">
    <location>
        <begin position="37"/>
        <end position="55"/>
    </location>
</feature>
<dbReference type="RefSeq" id="WP_136735459.1">
    <property type="nucleotide sequence ID" value="NZ_SWDB01000014.1"/>
</dbReference>
<feature type="transmembrane region" description="Helical" evidence="6">
    <location>
        <begin position="262"/>
        <end position="282"/>
    </location>
</feature>
<evidence type="ECO:0000256" key="4">
    <source>
        <dbReference type="ARBA" id="ARBA00022989"/>
    </source>
</evidence>
<dbReference type="AlphaFoldDB" id="A0A4U1B5U3"/>
<feature type="transmembrane region" description="Helical" evidence="6">
    <location>
        <begin position="201"/>
        <end position="222"/>
    </location>
</feature>
<evidence type="ECO:0000256" key="5">
    <source>
        <dbReference type="ARBA" id="ARBA00023136"/>
    </source>
</evidence>
<keyword evidence="3 6" id="KW-0812">Transmembrane</keyword>
<organism evidence="7 8">
    <name type="scientific">Thalassotalea mangrovi</name>
    <dbReference type="NCBI Taxonomy" id="2572245"/>
    <lineage>
        <taxon>Bacteria</taxon>
        <taxon>Pseudomonadati</taxon>
        <taxon>Pseudomonadota</taxon>
        <taxon>Gammaproteobacteria</taxon>
        <taxon>Alteromonadales</taxon>
        <taxon>Colwelliaceae</taxon>
        <taxon>Thalassotalea</taxon>
    </lineage>
</organism>
<dbReference type="OrthoDB" id="9799225at2"/>
<evidence type="ECO:0000313" key="8">
    <source>
        <dbReference type="Proteomes" id="UP000307999"/>
    </source>
</evidence>
<dbReference type="GO" id="GO:0055085">
    <property type="term" value="P:transmembrane transport"/>
    <property type="evidence" value="ECO:0007669"/>
    <property type="project" value="TreeGrafter"/>
</dbReference>
<sequence length="364" mass="39554">MSQETQGTSTDSGVVRVIFILALLVIILAGIKVANQLLVPFLLSIFIAIACNPLVNKLVAWRVPKTLAVILVIAMFFGAGFLLAGVLGNSLNELSRLMPEYKAQVSEKFAGLLDILAANNVQVSKGFIMQYLDPGKAMGFAANMLSSFGNIMANLFFIILTVVFMLFESSSIPTKLHLAFQDPQMKMQQIDKFLSSVNQYLAIKTVVSIGTGVLVSVMLWAFGLDFYILWGVVAFLFNFIPNIGSIIAAVPAVLLAMIQLNLPMAGFIGLGYILINTVMGNIVEPRYLGRGLGLSTLVVFLSLVFWGWLLGTVGMLLSVPLTMIIKIALENSAEGHWFSVLLSDSHGVDSEVKQLKQQGEEQQA</sequence>
<dbReference type="Proteomes" id="UP000307999">
    <property type="component" value="Unassembled WGS sequence"/>
</dbReference>
<feature type="transmembrane region" description="Helical" evidence="6">
    <location>
        <begin position="294"/>
        <end position="317"/>
    </location>
</feature>
<evidence type="ECO:0000256" key="6">
    <source>
        <dbReference type="SAM" id="Phobius"/>
    </source>
</evidence>
<keyword evidence="4 6" id="KW-1133">Transmembrane helix</keyword>
<name>A0A4U1B5U3_9GAMM</name>
<reference evidence="7 8" key="1">
    <citation type="submission" date="2019-04" db="EMBL/GenBank/DDBJ databases">
        <title>Thalassotalea guangxiensis sp. nov., isolated from sediment of the coastal wetland.</title>
        <authorList>
            <person name="Zheng S."/>
            <person name="Zhang D."/>
        </authorList>
    </citation>
    <scope>NUCLEOTIDE SEQUENCE [LARGE SCALE GENOMIC DNA]</scope>
    <source>
        <strain evidence="7 8">ZS-4</strain>
    </source>
</reference>
<comment type="similarity">
    <text evidence="2">Belongs to the autoinducer-2 exporter (AI-2E) (TC 2.A.86) family.</text>
</comment>
<evidence type="ECO:0000256" key="3">
    <source>
        <dbReference type="ARBA" id="ARBA00022692"/>
    </source>
</evidence>
<gene>
    <name evidence="7" type="ORF">E8M12_07475</name>
</gene>
<keyword evidence="5 6" id="KW-0472">Membrane</keyword>
<dbReference type="PANTHER" id="PTHR21716:SF64">
    <property type="entry name" value="AI-2 TRANSPORT PROTEIN TQSA"/>
    <property type="match status" value="1"/>
</dbReference>
<evidence type="ECO:0000256" key="1">
    <source>
        <dbReference type="ARBA" id="ARBA00004141"/>
    </source>
</evidence>
<dbReference type="Pfam" id="PF01594">
    <property type="entry name" value="AI-2E_transport"/>
    <property type="match status" value="1"/>
</dbReference>
<feature type="transmembrane region" description="Helical" evidence="6">
    <location>
        <begin position="67"/>
        <end position="88"/>
    </location>
</feature>
<dbReference type="GO" id="GO:0016020">
    <property type="term" value="C:membrane"/>
    <property type="evidence" value="ECO:0007669"/>
    <property type="project" value="UniProtKB-SubCell"/>
</dbReference>
<feature type="transmembrane region" description="Helical" evidence="6">
    <location>
        <begin position="148"/>
        <end position="167"/>
    </location>
</feature>
<comment type="subcellular location">
    <subcellularLocation>
        <location evidence="1">Membrane</location>
        <topology evidence="1">Multi-pass membrane protein</topology>
    </subcellularLocation>
</comment>
<protein>
    <submittedName>
        <fullName evidence="7">AI-2E family transporter</fullName>
    </submittedName>
</protein>
<proteinExistence type="inferred from homology"/>